<dbReference type="InterPro" id="IPR024607">
    <property type="entry name" value="Sulfatase_CS"/>
</dbReference>
<keyword evidence="6" id="KW-1133">Transmembrane helix</keyword>
<dbReference type="Proteomes" id="UP000656804">
    <property type="component" value="Unassembled WGS sequence"/>
</dbReference>
<comment type="caution">
    <text evidence="8">The sequence shown here is derived from an EMBL/GenBank/DDBJ whole genome shotgun (WGS) entry which is preliminary data.</text>
</comment>
<evidence type="ECO:0000256" key="3">
    <source>
        <dbReference type="ARBA" id="ARBA00022801"/>
    </source>
</evidence>
<keyword evidence="4" id="KW-0325">Glycoprotein</keyword>
<evidence type="ECO:0000313" key="8">
    <source>
        <dbReference type="EMBL" id="MBF4161170.1"/>
    </source>
</evidence>
<dbReference type="EMBL" id="JADIVZ010000002">
    <property type="protein sequence ID" value="MBF4161170.1"/>
    <property type="molecule type" value="Genomic_DNA"/>
</dbReference>
<accession>A0A930UY24</accession>
<keyword evidence="6" id="KW-0812">Transmembrane</keyword>
<keyword evidence="3" id="KW-0378">Hydrolase</keyword>
<keyword evidence="2" id="KW-0732">Signal</keyword>
<evidence type="ECO:0000256" key="4">
    <source>
        <dbReference type="ARBA" id="ARBA00023180"/>
    </source>
</evidence>
<organism evidence="8 9">
    <name type="scientific">Nocardioides acrostichi</name>
    <dbReference type="NCBI Taxonomy" id="2784339"/>
    <lineage>
        <taxon>Bacteria</taxon>
        <taxon>Bacillati</taxon>
        <taxon>Actinomycetota</taxon>
        <taxon>Actinomycetes</taxon>
        <taxon>Propionibacteriales</taxon>
        <taxon>Nocardioidaceae</taxon>
        <taxon>Nocardioides</taxon>
    </lineage>
</organism>
<feature type="domain" description="Sulfatase N-terminal" evidence="7">
    <location>
        <begin position="57"/>
        <end position="403"/>
    </location>
</feature>
<dbReference type="CDD" id="cd16147">
    <property type="entry name" value="G6S"/>
    <property type="match status" value="1"/>
</dbReference>
<evidence type="ECO:0000259" key="7">
    <source>
        <dbReference type="Pfam" id="PF00884"/>
    </source>
</evidence>
<keyword evidence="9" id="KW-1185">Reference proteome</keyword>
<reference evidence="8" key="1">
    <citation type="submission" date="2020-11" db="EMBL/GenBank/DDBJ databases">
        <title>Nocardioides sp. CBS4Y-1, whole genome shotgun sequence.</title>
        <authorList>
            <person name="Tuo L."/>
        </authorList>
    </citation>
    <scope>NUCLEOTIDE SEQUENCE</scope>
    <source>
        <strain evidence="8">CBS4Y-1</strain>
    </source>
</reference>
<feature type="transmembrane region" description="Helical" evidence="6">
    <location>
        <begin position="21"/>
        <end position="42"/>
    </location>
</feature>
<evidence type="ECO:0000256" key="1">
    <source>
        <dbReference type="ARBA" id="ARBA00008779"/>
    </source>
</evidence>
<name>A0A930UY24_9ACTN</name>
<dbReference type="PANTHER" id="PTHR43108">
    <property type="entry name" value="N-ACETYLGLUCOSAMINE-6-SULFATASE FAMILY MEMBER"/>
    <property type="match status" value="1"/>
</dbReference>
<dbReference type="Gene3D" id="3.40.720.10">
    <property type="entry name" value="Alkaline Phosphatase, subunit A"/>
    <property type="match status" value="1"/>
</dbReference>
<evidence type="ECO:0000256" key="6">
    <source>
        <dbReference type="SAM" id="Phobius"/>
    </source>
</evidence>
<dbReference type="RefSeq" id="WP_194502425.1">
    <property type="nucleotide sequence ID" value="NZ_JADIVZ010000002.1"/>
</dbReference>
<comment type="similarity">
    <text evidence="1">Belongs to the sulfatase family.</text>
</comment>
<dbReference type="InterPro" id="IPR017850">
    <property type="entry name" value="Alkaline_phosphatase_core_sf"/>
</dbReference>
<evidence type="ECO:0000256" key="5">
    <source>
        <dbReference type="SAM" id="MobiDB-lite"/>
    </source>
</evidence>
<dbReference type="SUPFAM" id="SSF53649">
    <property type="entry name" value="Alkaline phosphatase-like"/>
    <property type="match status" value="1"/>
</dbReference>
<dbReference type="Pfam" id="PF00884">
    <property type="entry name" value="Sulfatase"/>
    <property type="match status" value="1"/>
</dbReference>
<evidence type="ECO:0000313" key="9">
    <source>
        <dbReference type="Proteomes" id="UP000656804"/>
    </source>
</evidence>
<dbReference type="PROSITE" id="PS00523">
    <property type="entry name" value="SULFATASE_1"/>
    <property type="match status" value="1"/>
</dbReference>
<protein>
    <submittedName>
        <fullName evidence="8">Sulfatase</fullName>
    </submittedName>
</protein>
<evidence type="ECO:0000256" key="2">
    <source>
        <dbReference type="ARBA" id="ARBA00022729"/>
    </source>
</evidence>
<feature type="region of interest" description="Disordered" evidence="5">
    <location>
        <begin position="245"/>
        <end position="267"/>
    </location>
</feature>
<proteinExistence type="inferred from homology"/>
<dbReference type="AlphaFoldDB" id="A0A930UY24"/>
<dbReference type="PANTHER" id="PTHR43108:SF8">
    <property type="entry name" value="SD21168P"/>
    <property type="match status" value="1"/>
</dbReference>
<dbReference type="InterPro" id="IPR000917">
    <property type="entry name" value="Sulfatase_N"/>
</dbReference>
<keyword evidence="6" id="KW-0472">Membrane</keyword>
<dbReference type="GO" id="GO:0016787">
    <property type="term" value="F:hydrolase activity"/>
    <property type="evidence" value="ECO:0007669"/>
    <property type="project" value="UniProtKB-KW"/>
</dbReference>
<sequence>MNDASTPARPEQRRTQRTVGIVFLVLLLLAGLGVALTLTGHARIGGGGEQQQTDDRPNIILFSSDDQRVDEMEFLPTVQKVLGAHGLTFSNAITPHPLCCPARAEILTGQLAQNNHVWTNFQPKGGYPNLDKYSTIGTDMSGAGYNTAFLGKPLNGYNNDDGHDPGWTIFNASTHGFSNYYDFTQFEQDHVEHVKGYYTDYVADKTVEYLHDLHESDKPFFMWVSHFAPHAKAGGPGCHDSACRHGPPPMSPSYRLQAKGTGEKPNQERADQLARDIINSPAWHERNVSDKPHIIRRQPFHSPRKVVRQREGRAAALASLDDAFSRMIDQLEADDELDNTYIVFITDNGYQLGEHNWFGKILPYEENVRTPMLVRGPGIAPNTTTPQIVSIVDLAATFLDIAHAQPTDGRVLDGRSMLPIWHGDREANLHPGGLLVQGGPFKPENGTTGWLFRGVRTGRYSYAKWYDGFVELYDRKSDPLQMHSVAKDPRYRAIRRELARRTDILKTCSGPNACNRQFGPLPPIKRR</sequence>
<gene>
    <name evidence="8" type="ORF">ISG29_05660</name>
</gene>